<evidence type="ECO:0000256" key="4">
    <source>
        <dbReference type="ARBA" id="ARBA00022694"/>
    </source>
</evidence>
<evidence type="ECO:0000256" key="6">
    <source>
        <dbReference type="PIRSR" id="PIRSR017269-1"/>
    </source>
</evidence>
<keyword evidence="3 5" id="KW-0949">S-adenosyl-L-methionine</keyword>
<feature type="binding site" evidence="6">
    <location>
        <position position="128"/>
    </location>
    <ligand>
        <name>S-adenosyl-L-methionine</name>
        <dbReference type="ChEBI" id="CHEBI:59789"/>
    </ligand>
</feature>
<dbReference type="Pfam" id="PF08704">
    <property type="entry name" value="GCD14"/>
    <property type="match status" value="1"/>
</dbReference>
<dbReference type="PIRSF" id="PIRSF017269">
    <property type="entry name" value="GCD14"/>
    <property type="match status" value="1"/>
</dbReference>
<evidence type="ECO:0000256" key="5">
    <source>
        <dbReference type="PIRNR" id="PIRNR017269"/>
    </source>
</evidence>
<dbReference type="InterPro" id="IPR029063">
    <property type="entry name" value="SAM-dependent_MTases_sf"/>
</dbReference>
<evidence type="ECO:0000259" key="7">
    <source>
        <dbReference type="Pfam" id="PF08704"/>
    </source>
</evidence>
<accession>A0AA45WKN4</accession>
<evidence type="ECO:0000256" key="1">
    <source>
        <dbReference type="ARBA" id="ARBA00022603"/>
    </source>
</evidence>
<evidence type="ECO:0000256" key="2">
    <source>
        <dbReference type="ARBA" id="ARBA00022679"/>
    </source>
</evidence>
<keyword evidence="9" id="KW-1185">Reference proteome</keyword>
<keyword evidence="1 5" id="KW-0489">Methyltransferase</keyword>
<evidence type="ECO:0000313" key="8">
    <source>
        <dbReference type="EMBL" id="SMP07742.1"/>
    </source>
</evidence>
<dbReference type="InterPro" id="IPR049470">
    <property type="entry name" value="TRM61_C"/>
</dbReference>
<gene>
    <name evidence="8" type="ORF">SAMN06264868_10553</name>
</gene>
<dbReference type="CDD" id="cd02440">
    <property type="entry name" value="AdoMet_MTases"/>
    <property type="match status" value="1"/>
</dbReference>
<dbReference type="Pfam" id="PF14801">
    <property type="entry name" value="TrmI-like_N"/>
    <property type="match status" value="1"/>
</dbReference>
<dbReference type="SUPFAM" id="SSF53335">
    <property type="entry name" value="S-adenosyl-L-methionine-dependent methyltransferases"/>
    <property type="match status" value="1"/>
</dbReference>
<comment type="similarity">
    <text evidence="5">Belongs to the class I-like SAM-binding methyltransferase superfamily. TRM61 family.</text>
</comment>
<proteinExistence type="inferred from homology"/>
<feature type="binding site" evidence="6">
    <location>
        <position position="172"/>
    </location>
    <ligand>
        <name>S-adenosyl-L-methionine</name>
        <dbReference type="ChEBI" id="CHEBI:59789"/>
    </ligand>
</feature>
<dbReference type="PANTHER" id="PTHR12133:SF1">
    <property type="entry name" value="TRNA (ADENINE(58)-N(1))-METHYLTRANSFERASE, MITOCHONDRIAL"/>
    <property type="match status" value="1"/>
</dbReference>
<name>A0AA45WKN4_9AQUI</name>
<evidence type="ECO:0000256" key="3">
    <source>
        <dbReference type="ARBA" id="ARBA00022691"/>
    </source>
</evidence>
<dbReference type="Gene3D" id="3.40.50.150">
    <property type="entry name" value="Vaccinia Virus protein VP39"/>
    <property type="match status" value="1"/>
</dbReference>
<comment type="catalytic activity">
    <reaction evidence="5">
        <text>adenosine(58) in tRNA + S-adenosyl-L-methionine = N(1)-methyladenosine(58) in tRNA + S-adenosyl-L-homocysteine + H(+)</text>
        <dbReference type="Rhea" id="RHEA:43152"/>
        <dbReference type="Rhea" id="RHEA-COMP:10365"/>
        <dbReference type="Rhea" id="RHEA-COMP:10366"/>
        <dbReference type="ChEBI" id="CHEBI:15378"/>
        <dbReference type="ChEBI" id="CHEBI:57856"/>
        <dbReference type="ChEBI" id="CHEBI:59789"/>
        <dbReference type="ChEBI" id="CHEBI:74411"/>
        <dbReference type="ChEBI" id="CHEBI:74491"/>
        <dbReference type="EC" id="2.1.1.220"/>
    </reaction>
</comment>
<dbReference type="Proteomes" id="UP001157947">
    <property type="component" value="Unassembled WGS sequence"/>
</dbReference>
<protein>
    <recommendedName>
        <fullName evidence="5">tRNA (adenine(58)-N(1))-methyltransferase TrmI</fullName>
        <ecNumber evidence="5">2.1.1.220</ecNumber>
    </recommendedName>
</protein>
<dbReference type="GO" id="GO:0031515">
    <property type="term" value="C:tRNA (m1A) methyltransferase complex"/>
    <property type="evidence" value="ECO:0007669"/>
    <property type="project" value="UniProtKB-UniRule"/>
</dbReference>
<dbReference type="EMBL" id="FXTX01000005">
    <property type="protein sequence ID" value="SMP07742.1"/>
    <property type="molecule type" value="Genomic_DNA"/>
</dbReference>
<dbReference type="InterPro" id="IPR014816">
    <property type="entry name" value="tRNA_MeTrfase_Gcd14"/>
</dbReference>
<comment type="subunit">
    <text evidence="5">Homotetramer composed of a dimer of dimers.</text>
</comment>
<organism evidence="8 9">
    <name type="scientific">Venenivibrio stagnispumantis</name>
    <dbReference type="NCBI Taxonomy" id="407998"/>
    <lineage>
        <taxon>Bacteria</taxon>
        <taxon>Pseudomonadati</taxon>
        <taxon>Aquificota</taxon>
        <taxon>Aquificia</taxon>
        <taxon>Aquificales</taxon>
        <taxon>Hydrogenothermaceae</taxon>
        <taxon>Venenivibrio</taxon>
    </lineage>
</organism>
<dbReference type="EC" id="2.1.1.220" evidence="5"/>
<comment type="function">
    <text evidence="5">Catalyzes the S-adenosyl-L-methionine-dependent formation of N(1)-methyladenine at position 58 (m1A58) in tRNA.</text>
</comment>
<comment type="caution">
    <text evidence="8">The sequence shown here is derived from an EMBL/GenBank/DDBJ whole genome shotgun (WGS) entry which is preliminary data.</text>
</comment>
<keyword evidence="4 5" id="KW-0819">tRNA processing</keyword>
<dbReference type="GO" id="GO:0160107">
    <property type="term" value="F:tRNA (adenine(58)-N1)-methyltransferase activity"/>
    <property type="evidence" value="ECO:0007669"/>
    <property type="project" value="UniProtKB-EC"/>
</dbReference>
<dbReference type="Gene3D" id="3.10.330.20">
    <property type="match status" value="1"/>
</dbReference>
<dbReference type="GO" id="GO:0030488">
    <property type="term" value="P:tRNA methylation"/>
    <property type="evidence" value="ECO:0007669"/>
    <property type="project" value="InterPro"/>
</dbReference>
<feature type="domain" description="tRNA (adenine(58)-N(1))-methyltransferase catalytic subunit TRM61 C-terminal" evidence="7">
    <location>
        <begin position="71"/>
        <end position="229"/>
    </location>
</feature>
<dbReference type="PROSITE" id="PS51620">
    <property type="entry name" value="SAM_TRM61"/>
    <property type="match status" value="1"/>
</dbReference>
<keyword evidence="2 5" id="KW-0808">Transferase</keyword>
<feature type="binding site" evidence="6">
    <location>
        <begin position="107"/>
        <end position="110"/>
    </location>
    <ligand>
        <name>S-adenosyl-L-methionine</name>
        <dbReference type="ChEBI" id="CHEBI:59789"/>
    </ligand>
</feature>
<dbReference type="PANTHER" id="PTHR12133">
    <property type="entry name" value="TRNA (ADENINE(58)-N(1))-METHYLTRANSFERASE"/>
    <property type="match status" value="1"/>
</dbReference>
<evidence type="ECO:0000313" key="9">
    <source>
        <dbReference type="Proteomes" id="UP001157947"/>
    </source>
</evidence>
<sequence length="255" mass="29134">MDKIKENDTVELTNGKDRFFIKIEKGKVYSTHLGNINHDDIIGKEWGDTIQTHSGHNFILIKPSLYDIIMYAIKRQTQIIYPKDSGYITLKLGLRNGMKVLESGIGSGALTIVMANALYPDGRIYAYEKEEKFLNNALKNIQLAGFENTVNAFIFDLANPLPEKNFDAAFIDVREPWLYLDNIKEALKKGAPIGFLLPTTNQVIELLKGLKNHGFINIEVQELFVRDYKPIFDRFRPEDRMVAHTGYLIFAKKGF</sequence>
<dbReference type="RefSeq" id="WP_265134002.1">
    <property type="nucleotide sequence ID" value="NZ_FXTX01000005.1"/>
</dbReference>
<dbReference type="AlphaFoldDB" id="A0AA45WKN4"/>
<reference evidence="8" key="1">
    <citation type="submission" date="2017-05" db="EMBL/GenBank/DDBJ databases">
        <authorList>
            <person name="Varghese N."/>
            <person name="Submissions S."/>
        </authorList>
    </citation>
    <scope>NUCLEOTIDE SEQUENCE</scope>
    <source>
        <strain evidence="8">DSM 18763</strain>
    </source>
</reference>